<dbReference type="Gene3D" id="3.40.50.720">
    <property type="entry name" value="NAD(P)-binding Rossmann-like Domain"/>
    <property type="match status" value="1"/>
</dbReference>
<proteinExistence type="predicted"/>
<dbReference type="Proteomes" id="UP000011115">
    <property type="component" value="Unassembled WGS sequence"/>
</dbReference>
<dbReference type="PANTHER" id="PTHR10366:SF749">
    <property type="entry name" value="NAD DEPENDENT EPIMERASE_DEHYDRATASE FAMILY PROTEIN, EXPRESSED"/>
    <property type="match status" value="1"/>
</dbReference>
<accession>M0ZU75</accession>
<dbReference type="InterPro" id="IPR036291">
    <property type="entry name" value="NAD(P)-bd_dom_sf"/>
</dbReference>
<evidence type="ECO:0000313" key="4">
    <source>
        <dbReference type="Proteomes" id="UP000011115"/>
    </source>
</evidence>
<evidence type="ECO:0000313" key="3">
    <source>
        <dbReference type="EnsemblPlants" id="PGSC0003DMT400008174"/>
    </source>
</evidence>
<dbReference type="ExpressionAtlas" id="M0ZU75">
    <property type="expression patterns" value="baseline"/>
</dbReference>
<dbReference type="InterPro" id="IPR050425">
    <property type="entry name" value="NAD(P)_dehydrat-like"/>
</dbReference>
<reference evidence="4" key="1">
    <citation type="journal article" date="2011" name="Nature">
        <title>Genome sequence and analysis of the tuber crop potato.</title>
        <authorList>
            <consortium name="The Potato Genome Sequencing Consortium"/>
        </authorList>
    </citation>
    <scope>NUCLEOTIDE SEQUENCE [LARGE SCALE GENOMIC DNA]</scope>
    <source>
        <strain evidence="4">cv. DM1-3 516 R44</strain>
    </source>
</reference>
<dbReference type="GO" id="GO:0016491">
    <property type="term" value="F:oxidoreductase activity"/>
    <property type="evidence" value="ECO:0007669"/>
    <property type="project" value="UniProtKB-KW"/>
</dbReference>
<sequence>MEVRAAHNVMEACAQTDTLNKVVFTSSATAVLWGTRKRDQHDSPVASHSHSYVDERDWTDINFCKKYKVIYLLNPPQFGTFDVYQTH</sequence>
<dbReference type="PANTHER" id="PTHR10366">
    <property type="entry name" value="NAD DEPENDENT EPIMERASE/DEHYDRATASE"/>
    <property type="match status" value="1"/>
</dbReference>
<evidence type="ECO:0000256" key="2">
    <source>
        <dbReference type="ARBA" id="ARBA00023002"/>
    </source>
</evidence>
<evidence type="ECO:0000256" key="1">
    <source>
        <dbReference type="ARBA" id="ARBA00022857"/>
    </source>
</evidence>
<keyword evidence="4" id="KW-1185">Reference proteome</keyword>
<keyword evidence="1" id="KW-0521">NADP</keyword>
<dbReference type="EnsemblPlants" id="PGSC0003DMT400008174">
    <property type="protein sequence ID" value="PGSC0003DMT400008174"/>
    <property type="gene ID" value="PGSC0003DMG400003152"/>
</dbReference>
<dbReference type="SUPFAM" id="SSF51735">
    <property type="entry name" value="NAD(P)-binding Rossmann-fold domains"/>
    <property type="match status" value="1"/>
</dbReference>
<dbReference type="HOGENOM" id="CLU_2487786_0_0_1"/>
<reference evidence="3" key="2">
    <citation type="submission" date="2015-06" db="UniProtKB">
        <authorList>
            <consortium name="EnsemblPlants"/>
        </authorList>
    </citation>
    <scope>IDENTIFICATION</scope>
    <source>
        <strain evidence="3">DM1-3 516 R44</strain>
    </source>
</reference>
<organism evidence="3 4">
    <name type="scientific">Solanum tuberosum</name>
    <name type="common">Potato</name>
    <dbReference type="NCBI Taxonomy" id="4113"/>
    <lineage>
        <taxon>Eukaryota</taxon>
        <taxon>Viridiplantae</taxon>
        <taxon>Streptophyta</taxon>
        <taxon>Embryophyta</taxon>
        <taxon>Tracheophyta</taxon>
        <taxon>Spermatophyta</taxon>
        <taxon>Magnoliopsida</taxon>
        <taxon>eudicotyledons</taxon>
        <taxon>Gunneridae</taxon>
        <taxon>Pentapetalae</taxon>
        <taxon>asterids</taxon>
        <taxon>lamiids</taxon>
        <taxon>Solanales</taxon>
        <taxon>Solanaceae</taxon>
        <taxon>Solanoideae</taxon>
        <taxon>Solaneae</taxon>
        <taxon>Solanum</taxon>
    </lineage>
</organism>
<dbReference type="Gramene" id="PGSC0003DMT400008174">
    <property type="protein sequence ID" value="PGSC0003DMT400008174"/>
    <property type="gene ID" value="PGSC0003DMG400003152"/>
</dbReference>
<gene>
    <name evidence="3" type="primary">LOC102586375</name>
</gene>
<keyword evidence="2" id="KW-0560">Oxidoreductase</keyword>
<dbReference type="OrthoDB" id="2735536at2759"/>
<dbReference type="AlphaFoldDB" id="M0ZU75"/>
<protein>
    <submittedName>
        <fullName evidence="3">Cinnamoyl-CoA reductase</fullName>
    </submittedName>
</protein>
<name>M0ZU75_SOLTU</name>